<sequence>MDEVEAPEYFICPISLHIMKDPVTIITGITYDRESIERWLYKGKNTTCPVTNRALPEHPVLTPNHMLQRLIQAWCNTSSYHSAPAPKSPLDNFHLRSHIRGVSIPNLQLKSLRKLEILAVGSEMNRQSMVKFGVNKVMLAFIVSCYEKNNTAGLEEALSILNIIRFPSVETRLLSFETECIINALTWVLGCDLANNVTVKSHAVLVLKAIIEKASSNILERLKPELFVTIVGVLRQGISHQGINGVLHIMLGARPWGRNRIKIVEAGAVMELVELELGSPEKRTTELVLAVLFHLCSCAEGRAQFLSHAAGIAVVTKRILKVSQATDDRAILILALICKFSGTSGVLQEMLRVGSVAKLLMVLQADCPSYLKDRAREILRGHSDVWRSSCCVRGYNLTRDPR</sequence>
<proteinExistence type="predicted"/>
<dbReference type="GO" id="GO:0016567">
    <property type="term" value="P:protein ubiquitination"/>
    <property type="evidence" value="ECO:0007669"/>
    <property type="project" value="UniProtKB-UniRule"/>
</dbReference>
<dbReference type="InterPro" id="IPR003613">
    <property type="entry name" value="Ubox_domain"/>
</dbReference>
<evidence type="ECO:0000259" key="6">
    <source>
        <dbReference type="PROSITE" id="PS51698"/>
    </source>
</evidence>
<dbReference type="InterPro" id="IPR045185">
    <property type="entry name" value="PUB22/23/24-like"/>
</dbReference>
<dbReference type="EC" id="2.3.2.27" evidence="5"/>
<dbReference type="InterPro" id="IPR045210">
    <property type="entry name" value="RING-Ubox_PUB"/>
</dbReference>
<dbReference type="PANTHER" id="PTHR22849:SF24">
    <property type="entry name" value="E3 UBIQUITIN-PROTEIN LIGASE PUB24"/>
    <property type="match status" value="1"/>
</dbReference>
<evidence type="ECO:0000256" key="5">
    <source>
        <dbReference type="RuleBase" id="RU369093"/>
    </source>
</evidence>
<evidence type="ECO:0000313" key="7">
    <source>
        <dbReference type="EMBL" id="KAK2970347.1"/>
    </source>
</evidence>
<evidence type="ECO:0000256" key="1">
    <source>
        <dbReference type="ARBA" id="ARBA00000900"/>
    </source>
</evidence>
<dbReference type="EMBL" id="JAVXUO010002727">
    <property type="protein sequence ID" value="KAK2970347.1"/>
    <property type="molecule type" value="Genomic_DNA"/>
</dbReference>
<dbReference type="CDD" id="cd16664">
    <property type="entry name" value="RING-Ubox_PUB"/>
    <property type="match status" value="1"/>
</dbReference>
<dbReference type="SMART" id="SM00504">
    <property type="entry name" value="Ubox"/>
    <property type="match status" value="1"/>
</dbReference>
<feature type="domain" description="U-box" evidence="6">
    <location>
        <begin position="5"/>
        <end position="81"/>
    </location>
</feature>
<comment type="catalytic activity">
    <reaction evidence="1 5">
        <text>S-ubiquitinyl-[E2 ubiquitin-conjugating enzyme]-L-cysteine + [acceptor protein]-L-lysine = [E2 ubiquitin-conjugating enzyme]-L-cysteine + N(6)-ubiquitinyl-[acceptor protein]-L-lysine.</text>
        <dbReference type="EC" id="2.3.2.27"/>
    </reaction>
</comment>
<dbReference type="InterPro" id="IPR011989">
    <property type="entry name" value="ARM-like"/>
</dbReference>
<evidence type="ECO:0000256" key="3">
    <source>
        <dbReference type="ARBA" id="ARBA00022679"/>
    </source>
</evidence>
<dbReference type="SUPFAM" id="SSF48371">
    <property type="entry name" value="ARM repeat"/>
    <property type="match status" value="1"/>
</dbReference>
<comment type="caution">
    <text evidence="7">The sequence shown here is derived from an EMBL/GenBank/DDBJ whole genome shotgun (WGS) entry which is preliminary data.</text>
</comment>
<accession>A0AA88QKW3</accession>
<comment type="pathway">
    <text evidence="2 5">Protein modification; protein ubiquitination.</text>
</comment>
<dbReference type="Gene3D" id="1.25.10.10">
    <property type="entry name" value="Leucine-rich Repeat Variant"/>
    <property type="match status" value="1"/>
</dbReference>
<dbReference type="Pfam" id="PF25598">
    <property type="entry name" value="ARM_PUB"/>
    <property type="match status" value="1"/>
</dbReference>
<keyword evidence="4 5" id="KW-0833">Ubl conjugation pathway</keyword>
<dbReference type="AlphaFoldDB" id="A0AA88QKW3"/>
<organism evidence="7 8">
    <name type="scientific">Escallonia rubra</name>
    <dbReference type="NCBI Taxonomy" id="112253"/>
    <lineage>
        <taxon>Eukaryota</taxon>
        <taxon>Viridiplantae</taxon>
        <taxon>Streptophyta</taxon>
        <taxon>Embryophyta</taxon>
        <taxon>Tracheophyta</taxon>
        <taxon>Spermatophyta</taxon>
        <taxon>Magnoliopsida</taxon>
        <taxon>eudicotyledons</taxon>
        <taxon>Gunneridae</taxon>
        <taxon>Pentapetalae</taxon>
        <taxon>asterids</taxon>
        <taxon>campanulids</taxon>
        <taxon>Escalloniales</taxon>
        <taxon>Escalloniaceae</taxon>
        <taxon>Escallonia</taxon>
    </lineage>
</organism>
<protein>
    <recommendedName>
        <fullName evidence="5 6">U-box domain-containing protein</fullName>
        <ecNumber evidence="5">2.3.2.27</ecNumber>
    </recommendedName>
    <alternativeName>
        <fullName evidence="5">RING-type E3 ubiquitin transferase PUB</fullName>
    </alternativeName>
</protein>
<dbReference type="InterPro" id="IPR058678">
    <property type="entry name" value="ARM_PUB"/>
</dbReference>
<name>A0AA88QKW3_9ASTE</name>
<evidence type="ECO:0000256" key="4">
    <source>
        <dbReference type="ARBA" id="ARBA00022786"/>
    </source>
</evidence>
<comment type="function">
    <text evidence="5">Functions as an E3 ubiquitin ligase.</text>
</comment>
<dbReference type="SUPFAM" id="SSF57850">
    <property type="entry name" value="RING/U-box"/>
    <property type="match status" value="1"/>
</dbReference>
<dbReference type="Pfam" id="PF04564">
    <property type="entry name" value="U-box"/>
    <property type="match status" value="1"/>
</dbReference>
<evidence type="ECO:0000313" key="8">
    <source>
        <dbReference type="Proteomes" id="UP001187471"/>
    </source>
</evidence>
<dbReference type="InterPro" id="IPR016024">
    <property type="entry name" value="ARM-type_fold"/>
</dbReference>
<reference evidence="7" key="1">
    <citation type="submission" date="2022-12" db="EMBL/GenBank/DDBJ databases">
        <title>Draft genome assemblies for two species of Escallonia (Escalloniales).</title>
        <authorList>
            <person name="Chanderbali A."/>
            <person name="Dervinis C."/>
            <person name="Anghel I."/>
            <person name="Soltis D."/>
            <person name="Soltis P."/>
            <person name="Zapata F."/>
        </authorList>
    </citation>
    <scope>NUCLEOTIDE SEQUENCE</scope>
    <source>
        <strain evidence="7">UCBG92.1500</strain>
        <tissue evidence="7">Leaf</tissue>
    </source>
</reference>
<dbReference type="PROSITE" id="PS51698">
    <property type="entry name" value="U_BOX"/>
    <property type="match status" value="1"/>
</dbReference>
<dbReference type="Gene3D" id="3.30.40.10">
    <property type="entry name" value="Zinc/RING finger domain, C3HC4 (zinc finger)"/>
    <property type="match status" value="1"/>
</dbReference>
<dbReference type="GO" id="GO:0061630">
    <property type="term" value="F:ubiquitin protein ligase activity"/>
    <property type="evidence" value="ECO:0007669"/>
    <property type="project" value="UniProtKB-UniRule"/>
</dbReference>
<keyword evidence="3 5" id="KW-0808">Transferase</keyword>
<dbReference type="PANTHER" id="PTHR22849">
    <property type="entry name" value="WDSAM1 PROTEIN"/>
    <property type="match status" value="1"/>
</dbReference>
<dbReference type="Proteomes" id="UP001187471">
    <property type="component" value="Unassembled WGS sequence"/>
</dbReference>
<gene>
    <name evidence="7" type="ORF">RJ640_003617</name>
</gene>
<keyword evidence="8" id="KW-1185">Reference proteome</keyword>
<dbReference type="InterPro" id="IPR013083">
    <property type="entry name" value="Znf_RING/FYVE/PHD"/>
</dbReference>
<dbReference type="FunFam" id="3.30.40.10:FF:000442">
    <property type="entry name" value="RING-type E3 ubiquitin transferase"/>
    <property type="match status" value="1"/>
</dbReference>
<evidence type="ECO:0000256" key="2">
    <source>
        <dbReference type="ARBA" id="ARBA00004906"/>
    </source>
</evidence>